<dbReference type="PANTHER" id="PTHR30589:SF0">
    <property type="entry name" value="PHOSPHATIDYLGLYCEROL--PROLIPOPROTEIN DIACYLGLYCERYL TRANSFERASE"/>
    <property type="match status" value="1"/>
</dbReference>
<dbReference type="GO" id="GO:0008961">
    <property type="term" value="F:phosphatidylglycerol-prolipoprotein diacylglyceryl transferase activity"/>
    <property type="evidence" value="ECO:0007669"/>
    <property type="project" value="UniProtKB-UniRule"/>
</dbReference>
<keyword evidence="4 7" id="KW-0812">Transmembrane</keyword>
<keyword evidence="9" id="KW-1185">Reference proteome</keyword>
<dbReference type="eggNOG" id="COG0682">
    <property type="taxonomic scope" value="Bacteria"/>
</dbReference>
<dbReference type="RefSeq" id="WP_040008345.1">
    <property type="nucleotide sequence ID" value="NZ_CP009574.1"/>
</dbReference>
<name>A0A097EN74_9GAMM</name>
<comment type="similarity">
    <text evidence="1 7">Belongs to the Lgt family.</text>
</comment>
<dbReference type="EMBL" id="CP009574">
    <property type="protein sequence ID" value="AIT09015.1"/>
    <property type="molecule type" value="Genomic_DNA"/>
</dbReference>
<dbReference type="GO" id="GO:0042158">
    <property type="term" value="P:lipoprotein biosynthetic process"/>
    <property type="evidence" value="ECO:0007669"/>
    <property type="project" value="UniProtKB-UniRule"/>
</dbReference>
<dbReference type="AlphaFoldDB" id="A0A097EN74"/>
<comment type="subcellular location">
    <subcellularLocation>
        <location evidence="7">Cell membrane</location>
        <topology evidence="7">Multi-pass membrane protein</topology>
    </subcellularLocation>
</comment>
<proteinExistence type="inferred from homology"/>
<dbReference type="HAMAP" id="MF_01147">
    <property type="entry name" value="Lgt"/>
    <property type="match status" value="1"/>
</dbReference>
<comment type="pathway">
    <text evidence="7">Protein modification; lipoprotein biosynthesis (diacylglyceryl transfer).</text>
</comment>
<evidence type="ECO:0000313" key="8">
    <source>
        <dbReference type="EMBL" id="AIT09015.1"/>
    </source>
</evidence>
<reference evidence="8 9" key="1">
    <citation type="submission" date="2014-10" db="EMBL/GenBank/DDBJ databases">
        <title>Whole genome sequence of Francisella endociliophora strain FSC1006, isolated from a laboratory culture of the marine ciliate Euplotes raikovi.</title>
        <authorList>
            <person name="Granberg M."/>
            <person name="Backman S."/>
            <person name="Lundmark E."/>
            <person name="Nilsson E."/>
            <person name="Karlsson E."/>
            <person name="Thelaus J."/>
            <person name="Ohrman C."/>
            <person name="Larkeryd A."/>
            <person name="Stenberg P."/>
        </authorList>
    </citation>
    <scope>NUCLEOTIDE SEQUENCE [LARGE SCALE GENOMIC DNA]</scope>
    <source>
        <strain evidence="8 9">FSC1006</strain>
    </source>
</reference>
<dbReference type="InterPro" id="IPR001640">
    <property type="entry name" value="Lgt"/>
</dbReference>
<dbReference type="KEGG" id="frf:LO80_02825"/>
<evidence type="ECO:0000256" key="6">
    <source>
        <dbReference type="ARBA" id="ARBA00023136"/>
    </source>
</evidence>
<organism evidence="8 9">
    <name type="scientific">Candidatus Francisella endociliophora</name>
    <dbReference type="NCBI Taxonomy" id="653937"/>
    <lineage>
        <taxon>Bacteria</taxon>
        <taxon>Pseudomonadati</taxon>
        <taxon>Pseudomonadota</taxon>
        <taxon>Gammaproteobacteria</taxon>
        <taxon>Thiotrichales</taxon>
        <taxon>Francisellaceae</taxon>
        <taxon>Francisella</taxon>
    </lineage>
</organism>
<dbReference type="Proteomes" id="UP000029672">
    <property type="component" value="Chromosome"/>
</dbReference>
<keyword evidence="3 7" id="KW-0808">Transferase</keyword>
<dbReference type="Pfam" id="PF01790">
    <property type="entry name" value="LGT"/>
    <property type="match status" value="1"/>
</dbReference>
<dbReference type="PANTHER" id="PTHR30589">
    <property type="entry name" value="PROLIPOPROTEIN DIACYLGLYCERYL TRANSFERASE"/>
    <property type="match status" value="1"/>
</dbReference>
<feature type="transmembrane region" description="Helical" evidence="7">
    <location>
        <begin position="175"/>
        <end position="193"/>
    </location>
</feature>
<accession>A0A097EN74</accession>
<dbReference type="EC" id="2.5.1.145" evidence="7"/>
<dbReference type="GO" id="GO:0005886">
    <property type="term" value="C:plasma membrane"/>
    <property type="evidence" value="ECO:0007669"/>
    <property type="project" value="UniProtKB-SubCell"/>
</dbReference>
<keyword evidence="6 7" id="KW-0472">Membrane</keyword>
<comment type="catalytic activity">
    <reaction evidence="7">
        <text>L-cysteinyl-[prolipoprotein] + a 1,2-diacyl-sn-glycero-3-phospho-(1'-sn-glycerol) = an S-1,2-diacyl-sn-glyceryl-L-cysteinyl-[prolipoprotein] + sn-glycerol 1-phosphate + H(+)</text>
        <dbReference type="Rhea" id="RHEA:56712"/>
        <dbReference type="Rhea" id="RHEA-COMP:14679"/>
        <dbReference type="Rhea" id="RHEA-COMP:14680"/>
        <dbReference type="ChEBI" id="CHEBI:15378"/>
        <dbReference type="ChEBI" id="CHEBI:29950"/>
        <dbReference type="ChEBI" id="CHEBI:57685"/>
        <dbReference type="ChEBI" id="CHEBI:64716"/>
        <dbReference type="ChEBI" id="CHEBI:140658"/>
        <dbReference type="EC" id="2.5.1.145"/>
    </reaction>
</comment>
<evidence type="ECO:0000256" key="1">
    <source>
        <dbReference type="ARBA" id="ARBA00007150"/>
    </source>
</evidence>
<protein>
    <recommendedName>
        <fullName evidence="7">Phosphatidylglycerol--prolipoprotein diacylglyceryl transferase</fullName>
        <ecNumber evidence="7">2.5.1.145</ecNumber>
    </recommendedName>
</protein>
<dbReference type="HOGENOM" id="CLU_013386_1_0_6"/>
<feature type="transmembrane region" description="Helical" evidence="7">
    <location>
        <begin position="236"/>
        <end position="258"/>
    </location>
</feature>
<evidence type="ECO:0000256" key="3">
    <source>
        <dbReference type="ARBA" id="ARBA00022679"/>
    </source>
</evidence>
<feature type="transmembrane region" description="Helical" evidence="7">
    <location>
        <begin position="57"/>
        <end position="77"/>
    </location>
</feature>
<evidence type="ECO:0000256" key="5">
    <source>
        <dbReference type="ARBA" id="ARBA00022989"/>
    </source>
</evidence>
<feature type="binding site" evidence="7">
    <location>
        <position position="140"/>
    </location>
    <ligand>
        <name>a 1,2-diacyl-sn-glycero-3-phospho-(1'-sn-glycerol)</name>
        <dbReference type="ChEBI" id="CHEBI:64716"/>
    </ligand>
</feature>
<dbReference type="UniPathway" id="UPA00664"/>
<dbReference type="STRING" id="1547445.LO80_02825"/>
<feature type="transmembrane region" description="Helical" evidence="7">
    <location>
        <begin position="127"/>
        <end position="145"/>
    </location>
</feature>
<evidence type="ECO:0000313" key="9">
    <source>
        <dbReference type="Proteomes" id="UP000029672"/>
    </source>
</evidence>
<sequence>MLKYPHIDPVALHLGPIQIHWYGLMYLLGIFAGWFLIRLRAKTKPWSPIKPEQAGDLTFYVALGVILGGRIGYIIFYNLPYYFHNPSQMFFLWDGGMSFHGGFIGVLIAFALFARKIGANFFDLGEFVAPVVPIGLGAGRIGNFINGELWGKVTDSPIGMIFPTGGPLPRYPSQLFEFFFEGVVLFTVLWVVTIKKRPRYLVLGLFMLIYGCARFICEFFRQPDPQYGYIFFNWMTMGQILSLPMIILGAIILLIVFIKTRGKNKCENI</sequence>
<dbReference type="OrthoDB" id="871140at2"/>
<feature type="transmembrane region" description="Helical" evidence="7">
    <location>
        <begin position="20"/>
        <end position="37"/>
    </location>
</feature>
<evidence type="ECO:0000256" key="2">
    <source>
        <dbReference type="ARBA" id="ARBA00022475"/>
    </source>
</evidence>
<dbReference type="PROSITE" id="PS01311">
    <property type="entry name" value="LGT"/>
    <property type="match status" value="1"/>
</dbReference>
<keyword evidence="5 7" id="KW-1133">Transmembrane helix</keyword>
<dbReference type="NCBIfam" id="TIGR00544">
    <property type="entry name" value="lgt"/>
    <property type="match status" value="1"/>
</dbReference>
<keyword evidence="2 7" id="KW-1003">Cell membrane</keyword>
<evidence type="ECO:0000256" key="7">
    <source>
        <dbReference type="HAMAP-Rule" id="MF_01147"/>
    </source>
</evidence>
<feature type="transmembrane region" description="Helical" evidence="7">
    <location>
        <begin position="200"/>
        <end position="216"/>
    </location>
</feature>
<evidence type="ECO:0000256" key="4">
    <source>
        <dbReference type="ARBA" id="ARBA00022692"/>
    </source>
</evidence>
<feature type="transmembrane region" description="Helical" evidence="7">
    <location>
        <begin position="97"/>
        <end position="115"/>
    </location>
</feature>
<comment type="function">
    <text evidence="7">Catalyzes the transfer of the diacylglyceryl group from phosphatidylglycerol to the sulfhydryl group of the N-terminal cysteine of a prolipoprotein, the first step in the formation of mature lipoproteins.</text>
</comment>
<gene>
    <name evidence="7" type="primary">lgt</name>
    <name evidence="8" type="ORF">LO80_02825</name>
</gene>